<proteinExistence type="predicted"/>
<dbReference type="AlphaFoldDB" id="A0A378I041"/>
<dbReference type="RefSeq" id="WP_160149854.1">
    <property type="nucleotide sequence ID" value="NZ_CAAAHO010000001.1"/>
</dbReference>
<protein>
    <submittedName>
        <fullName evidence="1">Uncharacterized protein</fullName>
    </submittedName>
</protein>
<evidence type="ECO:0000313" key="1">
    <source>
        <dbReference type="EMBL" id="STX28557.1"/>
    </source>
</evidence>
<organism evidence="1 2">
    <name type="scientific">Legionella beliardensis</name>
    <dbReference type="NCBI Taxonomy" id="91822"/>
    <lineage>
        <taxon>Bacteria</taxon>
        <taxon>Pseudomonadati</taxon>
        <taxon>Pseudomonadota</taxon>
        <taxon>Gammaproteobacteria</taxon>
        <taxon>Legionellales</taxon>
        <taxon>Legionellaceae</taxon>
        <taxon>Legionella</taxon>
    </lineage>
</organism>
<sequence length="56" mass="6892">MKQNTEINYNEKEQEFPLSKDHWEKYNKKGIDEKREMVRYENGVMTATKSYSHLFF</sequence>
<accession>A0A378I041</accession>
<dbReference type="EMBL" id="UGNV01000001">
    <property type="protein sequence ID" value="STX28557.1"/>
    <property type="molecule type" value="Genomic_DNA"/>
</dbReference>
<keyword evidence="2" id="KW-1185">Reference proteome</keyword>
<name>A0A378I041_9GAMM</name>
<dbReference type="Proteomes" id="UP000254968">
    <property type="component" value="Unassembled WGS sequence"/>
</dbReference>
<gene>
    <name evidence="1" type="ORF">NCTC13315_01087</name>
</gene>
<evidence type="ECO:0000313" key="2">
    <source>
        <dbReference type="Proteomes" id="UP000254968"/>
    </source>
</evidence>
<reference evidence="1 2" key="1">
    <citation type="submission" date="2018-06" db="EMBL/GenBank/DDBJ databases">
        <authorList>
            <consortium name="Pathogen Informatics"/>
            <person name="Doyle S."/>
        </authorList>
    </citation>
    <scope>NUCLEOTIDE SEQUENCE [LARGE SCALE GENOMIC DNA]</scope>
    <source>
        <strain evidence="1 2">NCTC13315</strain>
    </source>
</reference>